<comment type="catalytic activity">
    <reaction evidence="9">
        <text>2 L-dopa + O2 = 2 L-dopaquinone + 2 H2O</text>
        <dbReference type="Rhea" id="RHEA:34287"/>
        <dbReference type="ChEBI" id="CHEBI:15377"/>
        <dbReference type="ChEBI" id="CHEBI:15379"/>
        <dbReference type="ChEBI" id="CHEBI:57504"/>
        <dbReference type="ChEBI" id="CHEBI:57924"/>
        <dbReference type="EC" id="1.14.18.1"/>
    </reaction>
</comment>
<gene>
    <name evidence="13" type="ORF">K458DRAFT_428748</name>
</gene>
<reference evidence="13" key="1">
    <citation type="journal article" date="2020" name="Stud. Mycol.">
        <title>101 Dothideomycetes genomes: a test case for predicting lifestyles and emergence of pathogens.</title>
        <authorList>
            <person name="Haridas S."/>
            <person name="Albert R."/>
            <person name="Binder M."/>
            <person name="Bloem J."/>
            <person name="Labutti K."/>
            <person name="Salamov A."/>
            <person name="Andreopoulos B."/>
            <person name="Baker S."/>
            <person name="Barry K."/>
            <person name="Bills G."/>
            <person name="Bluhm B."/>
            <person name="Cannon C."/>
            <person name="Castanera R."/>
            <person name="Culley D."/>
            <person name="Daum C."/>
            <person name="Ezra D."/>
            <person name="Gonzalez J."/>
            <person name="Henrissat B."/>
            <person name="Kuo A."/>
            <person name="Liang C."/>
            <person name="Lipzen A."/>
            <person name="Lutzoni F."/>
            <person name="Magnuson J."/>
            <person name="Mondo S."/>
            <person name="Nolan M."/>
            <person name="Ohm R."/>
            <person name="Pangilinan J."/>
            <person name="Park H.-J."/>
            <person name="Ramirez L."/>
            <person name="Alfaro M."/>
            <person name="Sun H."/>
            <person name="Tritt A."/>
            <person name="Yoshinaga Y."/>
            <person name="Zwiers L.-H."/>
            <person name="Turgeon B."/>
            <person name="Goodwin S."/>
            <person name="Spatafora J."/>
            <person name="Crous P."/>
            <person name="Grigoriev I."/>
        </authorList>
    </citation>
    <scope>NUCLEOTIDE SEQUENCE</scope>
    <source>
        <strain evidence="13">CBS 122367</strain>
    </source>
</reference>
<evidence type="ECO:0000256" key="5">
    <source>
        <dbReference type="ARBA" id="ARBA00023002"/>
    </source>
</evidence>
<keyword evidence="7" id="KW-0503">Monooxygenase</keyword>
<evidence type="ECO:0000256" key="6">
    <source>
        <dbReference type="ARBA" id="ARBA00023008"/>
    </source>
</evidence>
<evidence type="ECO:0000313" key="13">
    <source>
        <dbReference type="EMBL" id="KAF2687949.1"/>
    </source>
</evidence>
<evidence type="ECO:0000256" key="4">
    <source>
        <dbReference type="ARBA" id="ARBA00022723"/>
    </source>
</evidence>
<protein>
    <recommendedName>
        <fullName evidence="3">tyrosinase</fullName>
        <ecNumber evidence="3">1.14.18.1</ecNumber>
    </recommendedName>
</protein>
<evidence type="ECO:0000256" key="7">
    <source>
        <dbReference type="ARBA" id="ARBA00023033"/>
    </source>
</evidence>
<dbReference type="GO" id="GO:0046872">
    <property type="term" value="F:metal ion binding"/>
    <property type="evidence" value="ECO:0007669"/>
    <property type="project" value="UniProtKB-KW"/>
</dbReference>
<evidence type="ECO:0000256" key="8">
    <source>
        <dbReference type="ARBA" id="ARBA00023101"/>
    </source>
</evidence>
<comment type="catalytic activity">
    <reaction evidence="10">
        <text>L-tyrosine + O2 = L-dopaquinone + H2O</text>
        <dbReference type="Rhea" id="RHEA:18117"/>
        <dbReference type="ChEBI" id="CHEBI:15377"/>
        <dbReference type="ChEBI" id="CHEBI:15379"/>
        <dbReference type="ChEBI" id="CHEBI:57924"/>
        <dbReference type="ChEBI" id="CHEBI:58315"/>
        <dbReference type="EC" id="1.14.18.1"/>
    </reaction>
</comment>
<evidence type="ECO:0000256" key="10">
    <source>
        <dbReference type="ARBA" id="ARBA00048881"/>
    </source>
</evidence>
<evidence type="ECO:0000256" key="2">
    <source>
        <dbReference type="ARBA" id="ARBA00009928"/>
    </source>
</evidence>
<feature type="domain" description="Tyrosinase C-terminal" evidence="12">
    <location>
        <begin position="186"/>
        <end position="309"/>
    </location>
</feature>
<dbReference type="Pfam" id="PF18132">
    <property type="entry name" value="Tyrosinase_C"/>
    <property type="match status" value="1"/>
</dbReference>
<dbReference type="InterPro" id="IPR002227">
    <property type="entry name" value="Tyrosinase_Cu-bd"/>
</dbReference>
<dbReference type="OrthoDB" id="6132182at2759"/>
<evidence type="ECO:0000313" key="14">
    <source>
        <dbReference type="Proteomes" id="UP000799291"/>
    </source>
</evidence>
<dbReference type="SUPFAM" id="SSF48056">
    <property type="entry name" value="Di-copper centre-containing domain"/>
    <property type="match status" value="1"/>
</dbReference>
<dbReference type="PANTHER" id="PTHR11474:SF76">
    <property type="entry name" value="SHKT DOMAIN-CONTAINING PROTEIN"/>
    <property type="match status" value="1"/>
</dbReference>
<comment type="similarity">
    <text evidence="2">Belongs to the tyrosinase family.</text>
</comment>
<accession>A0A6G1JCT9</accession>
<dbReference type="GO" id="GO:0042438">
    <property type="term" value="P:melanin biosynthetic process"/>
    <property type="evidence" value="ECO:0007669"/>
    <property type="project" value="UniProtKB-KW"/>
</dbReference>
<evidence type="ECO:0000256" key="1">
    <source>
        <dbReference type="ARBA" id="ARBA00001973"/>
    </source>
</evidence>
<evidence type="ECO:0000259" key="11">
    <source>
        <dbReference type="Pfam" id="PF00264"/>
    </source>
</evidence>
<comment type="cofactor">
    <cofactor evidence="1">
        <name>Cu(2+)</name>
        <dbReference type="ChEBI" id="CHEBI:29036"/>
    </cofactor>
</comment>
<evidence type="ECO:0000256" key="3">
    <source>
        <dbReference type="ARBA" id="ARBA00011906"/>
    </source>
</evidence>
<dbReference type="EMBL" id="MU005574">
    <property type="protein sequence ID" value="KAF2687949.1"/>
    <property type="molecule type" value="Genomic_DNA"/>
</dbReference>
<organism evidence="13 14">
    <name type="scientific">Lentithecium fluviatile CBS 122367</name>
    <dbReference type="NCBI Taxonomy" id="1168545"/>
    <lineage>
        <taxon>Eukaryota</taxon>
        <taxon>Fungi</taxon>
        <taxon>Dikarya</taxon>
        <taxon>Ascomycota</taxon>
        <taxon>Pezizomycotina</taxon>
        <taxon>Dothideomycetes</taxon>
        <taxon>Pleosporomycetidae</taxon>
        <taxon>Pleosporales</taxon>
        <taxon>Massarineae</taxon>
        <taxon>Lentitheciaceae</taxon>
        <taxon>Lentithecium</taxon>
    </lineage>
</organism>
<keyword evidence="14" id="KW-1185">Reference proteome</keyword>
<dbReference type="AlphaFoldDB" id="A0A6G1JCT9"/>
<evidence type="ECO:0000259" key="12">
    <source>
        <dbReference type="Pfam" id="PF18132"/>
    </source>
</evidence>
<dbReference type="Gene3D" id="1.10.1280.10">
    <property type="entry name" value="Di-copper center containing domain from catechol oxidase"/>
    <property type="match status" value="1"/>
</dbReference>
<dbReference type="GO" id="GO:0004503">
    <property type="term" value="F:tyrosinase activity"/>
    <property type="evidence" value="ECO:0007669"/>
    <property type="project" value="UniProtKB-EC"/>
</dbReference>
<dbReference type="InterPro" id="IPR041640">
    <property type="entry name" value="Tyrosinase_C"/>
</dbReference>
<dbReference type="Proteomes" id="UP000799291">
    <property type="component" value="Unassembled WGS sequence"/>
</dbReference>
<dbReference type="PANTHER" id="PTHR11474">
    <property type="entry name" value="TYROSINASE FAMILY MEMBER"/>
    <property type="match status" value="1"/>
</dbReference>
<keyword evidence="5" id="KW-0560">Oxidoreductase</keyword>
<dbReference type="EC" id="1.14.18.1" evidence="3"/>
<evidence type="ECO:0000256" key="9">
    <source>
        <dbReference type="ARBA" id="ARBA00048233"/>
    </source>
</evidence>
<keyword evidence="4" id="KW-0479">Metal-binding</keyword>
<keyword evidence="6" id="KW-0186">Copper</keyword>
<name>A0A6G1JCT9_9PLEO</name>
<dbReference type="Pfam" id="PF00264">
    <property type="entry name" value="Tyrosinase"/>
    <property type="match status" value="1"/>
</dbReference>
<keyword evidence="8" id="KW-0470">Melanin biosynthesis</keyword>
<feature type="domain" description="Tyrosinase copper-binding" evidence="11">
    <location>
        <begin position="21"/>
        <end position="82"/>
    </location>
</feature>
<sequence length="334" mass="37310">MVRDRNAPSRNGVVARNLNKIRQNIQNRVEVQGPNNIENIHRTIHNTSGGNGHMWNLRYSAFDLIFWLHHSNEDSLFAVWEALDANYSVPRYSNTAQAFTMSANTATGGDTPLKPFHKDELGNFWTSNEIRDTHTFACTYPILQNLRNTDTLIRRVNSLYSPRQSIPAIRRTKRGAVTVAFGSGVQYTLSVKAQQASLKGSPSVFVLLGGVEETHRESGGEDWESDLHFVGQTSFIQQNVDMASSDDSPTVHSVVPLTAALEARHQFGELSSMVSASVYAYLKENVKWKIAKNGKALPGEESSGFEISVLWREIEPAMSLDEFPNPQSEEQVLM</sequence>
<dbReference type="InterPro" id="IPR008922">
    <property type="entry name" value="Di-copper_centre_dom_sf"/>
</dbReference>
<proteinExistence type="inferred from homology"/>
<dbReference type="InterPro" id="IPR050316">
    <property type="entry name" value="Tyrosinase/Hemocyanin"/>
</dbReference>